<keyword evidence="3" id="KW-1185">Reference proteome</keyword>
<name>A0ABQ9VPZ7_SAGOE</name>
<evidence type="ECO:0000313" key="2">
    <source>
        <dbReference type="EMBL" id="KAK2111455.1"/>
    </source>
</evidence>
<reference evidence="2 3" key="1">
    <citation type="submission" date="2023-05" db="EMBL/GenBank/DDBJ databases">
        <title>B98-5 Cell Line De Novo Hybrid Assembly: An Optical Mapping Approach.</title>
        <authorList>
            <person name="Kananen K."/>
            <person name="Auerbach J.A."/>
            <person name="Kautto E."/>
            <person name="Blachly J.S."/>
        </authorList>
    </citation>
    <scope>NUCLEOTIDE SEQUENCE [LARGE SCALE GENOMIC DNA]</scope>
    <source>
        <strain evidence="2">B95-8</strain>
        <tissue evidence="2">Cell line</tissue>
    </source>
</reference>
<evidence type="ECO:0000256" key="1">
    <source>
        <dbReference type="SAM" id="MobiDB-lite"/>
    </source>
</evidence>
<gene>
    <name evidence="2" type="ORF">P7K49_011201</name>
</gene>
<organism evidence="2 3">
    <name type="scientific">Saguinus oedipus</name>
    <name type="common">Cotton-top tamarin</name>
    <name type="synonym">Oedipomidas oedipus</name>
    <dbReference type="NCBI Taxonomy" id="9490"/>
    <lineage>
        <taxon>Eukaryota</taxon>
        <taxon>Metazoa</taxon>
        <taxon>Chordata</taxon>
        <taxon>Craniata</taxon>
        <taxon>Vertebrata</taxon>
        <taxon>Euteleostomi</taxon>
        <taxon>Mammalia</taxon>
        <taxon>Eutheria</taxon>
        <taxon>Euarchontoglires</taxon>
        <taxon>Primates</taxon>
        <taxon>Haplorrhini</taxon>
        <taxon>Platyrrhini</taxon>
        <taxon>Cebidae</taxon>
        <taxon>Callitrichinae</taxon>
        <taxon>Saguinus</taxon>
    </lineage>
</organism>
<dbReference type="EMBL" id="JASSZA010000005">
    <property type="protein sequence ID" value="KAK2111455.1"/>
    <property type="molecule type" value="Genomic_DNA"/>
</dbReference>
<feature type="region of interest" description="Disordered" evidence="1">
    <location>
        <begin position="93"/>
        <end position="154"/>
    </location>
</feature>
<accession>A0ABQ9VPZ7</accession>
<proteinExistence type="predicted"/>
<sequence length="154" mass="16406">MLAEGVAVAKVKGDTLYGHVMTSEHLHKKYDFDTHLLTEARILDFQETHDVQLQVAKLDSLVNMMTTANQSGLQALGLAIRSVRLGGHLTQVDTRDVAPSGPRRASSRGPGTQHPRWGGRSGCAAGQVPKAGAAPASHSATEPWPQLHKGTVSV</sequence>
<dbReference type="Proteomes" id="UP001266305">
    <property type="component" value="Unassembled WGS sequence"/>
</dbReference>
<comment type="caution">
    <text evidence="2">The sequence shown here is derived from an EMBL/GenBank/DDBJ whole genome shotgun (WGS) entry which is preliminary data.</text>
</comment>
<evidence type="ECO:0000313" key="3">
    <source>
        <dbReference type="Proteomes" id="UP001266305"/>
    </source>
</evidence>
<protein>
    <submittedName>
        <fullName evidence="2">Uncharacterized protein</fullName>
    </submittedName>
</protein>